<keyword evidence="5 14" id="KW-0679">Respiratory chain</keyword>
<dbReference type="GO" id="GO:0045271">
    <property type="term" value="C:respiratory chain complex I"/>
    <property type="evidence" value="ECO:0007669"/>
    <property type="project" value="UniProtKB-UniRule"/>
</dbReference>
<evidence type="ECO:0000313" key="16">
    <source>
        <dbReference type="Proteomes" id="UP000192247"/>
    </source>
</evidence>
<keyword evidence="9 14" id="KW-1133">Transmembrane helix</keyword>
<name>A0A1V9XYW5_9ACAR</name>
<dbReference type="FunCoup" id="A0A1V9XYW5">
    <property type="interactions" value="809"/>
</dbReference>
<evidence type="ECO:0000256" key="6">
    <source>
        <dbReference type="ARBA" id="ARBA00022692"/>
    </source>
</evidence>
<protein>
    <recommendedName>
        <fullName evidence="3 14">NADH dehydrogenase [ubiquinone] 1 alpha subcomplex subunit 13</fullName>
    </recommendedName>
</protein>
<evidence type="ECO:0000256" key="7">
    <source>
        <dbReference type="ARBA" id="ARBA00022792"/>
    </source>
</evidence>
<gene>
    <name evidence="15" type="ORF">BIW11_06264</name>
</gene>
<evidence type="ECO:0000256" key="14">
    <source>
        <dbReference type="RuleBase" id="RU368034"/>
    </source>
</evidence>
<feature type="transmembrane region" description="Helical" evidence="14">
    <location>
        <begin position="30"/>
        <end position="50"/>
    </location>
</feature>
<evidence type="ECO:0000256" key="3">
    <source>
        <dbReference type="ARBA" id="ARBA00018192"/>
    </source>
</evidence>
<evidence type="ECO:0000256" key="10">
    <source>
        <dbReference type="ARBA" id="ARBA00023128"/>
    </source>
</evidence>
<keyword evidence="6 14" id="KW-0812">Transmembrane</keyword>
<evidence type="ECO:0000256" key="13">
    <source>
        <dbReference type="ARBA" id="ARBA00046797"/>
    </source>
</evidence>
<dbReference type="InParanoid" id="A0A1V9XYW5"/>
<dbReference type="Pfam" id="PF06212">
    <property type="entry name" value="GRIM-19"/>
    <property type="match status" value="1"/>
</dbReference>
<dbReference type="InterPro" id="IPR009346">
    <property type="entry name" value="GRIM-19"/>
</dbReference>
<keyword evidence="10 14" id="KW-0496">Mitochondrion</keyword>
<sequence length="175" mass="20447">MAQTRYKQDMPPQGGYPAININRLLPKSYFSSPVIFAAFFTVSGVAIYNFKRAKLAITRQNLELNDTDLSLQPFLVAERDRAYLKYLRRVYEEEEFIMKDVPGWKVGTLYGERLFKTAPPDYHLNPPPGAIYVHNSPYDFLYQWNYGNAKYHGCLEYKYNPNTQVKTKLNQELQN</sequence>
<dbReference type="STRING" id="418985.A0A1V9XYW5"/>
<evidence type="ECO:0000256" key="11">
    <source>
        <dbReference type="ARBA" id="ARBA00023136"/>
    </source>
</evidence>
<dbReference type="AlphaFoldDB" id="A0A1V9XYW5"/>
<keyword evidence="7 14" id="KW-0999">Mitochondrion inner membrane</keyword>
<dbReference type="EMBL" id="MNPL01001951">
    <property type="protein sequence ID" value="OQR78661.1"/>
    <property type="molecule type" value="Genomic_DNA"/>
</dbReference>
<dbReference type="PANTHER" id="PTHR12966">
    <property type="entry name" value="NADH DEHYDROGENASE UBIQUINONE 1 ALPHA SUBCOMPLEX SUBUNIT 13"/>
    <property type="match status" value="1"/>
</dbReference>
<evidence type="ECO:0000256" key="5">
    <source>
        <dbReference type="ARBA" id="ARBA00022660"/>
    </source>
</evidence>
<comment type="caution">
    <text evidence="15">The sequence shown here is derived from an EMBL/GenBank/DDBJ whole genome shotgun (WGS) entry which is preliminary data.</text>
</comment>
<keyword evidence="4 14" id="KW-0813">Transport</keyword>
<dbReference type="Proteomes" id="UP000192247">
    <property type="component" value="Unassembled WGS sequence"/>
</dbReference>
<evidence type="ECO:0000313" key="15">
    <source>
        <dbReference type="EMBL" id="OQR78661.1"/>
    </source>
</evidence>
<dbReference type="OrthoDB" id="3308at2759"/>
<evidence type="ECO:0000256" key="9">
    <source>
        <dbReference type="ARBA" id="ARBA00022989"/>
    </source>
</evidence>
<accession>A0A1V9XYW5</accession>
<comment type="similarity">
    <text evidence="2 14">Belongs to the complex I NDUFA13 subunit family.</text>
</comment>
<dbReference type="PANTHER" id="PTHR12966:SF0">
    <property type="entry name" value="NADH DEHYDROGENASE [UBIQUINONE] 1 ALPHA SUBCOMPLEX SUBUNIT 13"/>
    <property type="match status" value="1"/>
</dbReference>
<keyword evidence="8 14" id="KW-0249">Electron transport</keyword>
<comment type="function">
    <text evidence="14">Complex I functions in the transfer of electrons from NADH to the respiratory chain. Accessory subunit of the mitochondrial membrane respiratory chain NADH dehydrogenase (Complex I), that is believed not to be involved in catalysis.</text>
</comment>
<evidence type="ECO:0000256" key="4">
    <source>
        <dbReference type="ARBA" id="ARBA00022448"/>
    </source>
</evidence>
<proteinExistence type="inferred from homology"/>
<evidence type="ECO:0000256" key="2">
    <source>
        <dbReference type="ARBA" id="ARBA00007312"/>
    </source>
</evidence>
<evidence type="ECO:0000256" key="12">
    <source>
        <dbReference type="ARBA" id="ARBA00045908"/>
    </source>
</evidence>
<comment type="function">
    <text evidence="12">Accessory subunit of the mitochondrial membrane respiratory chain NADH dehydrogenase (Complex I), that is believed not to be involved in catalysis. Complex I functions in the transfer of electrons from NADH to the respiratory chain. The immediate electron acceptor for the enzyme is believed to be ubiquinone. Involved in the interferon/all-trans-retinoic acid (IFN/RA) induced cell death. This apoptotic activity is inhibited by interaction with viral IRF1. Prevents the transactivation of STAT3 target genes. May play a role in CARD15-mediated innate mucosal responses and serve to regulate intestinal epithelial cell responses to microbes.</text>
</comment>
<keyword evidence="16" id="KW-1185">Reference proteome</keyword>
<evidence type="ECO:0000256" key="1">
    <source>
        <dbReference type="ARBA" id="ARBA00004298"/>
    </source>
</evidence>
<keyword evidence="11 14" id="KW-0472">Membrane</keyword>
<comment type="subcellular location">
    <subcellularLocation>
        <location evidence="1 14">Mitochondrion inner membrane</location>
        <topology evidence="1 14">Single-pass membrane protein</topology>
        <orientation evidence="1 14">Matrix side</orientation>
    </subcellularLocation>
</comment>
<evidence type="ECO:0000256" key="8">
    <source>
        <dbReference type="ARBA" id="ARBA00022982"/>
    </source>
</evidence>
<comment type="subunit">
    <text evidence="13">Complex I is composed of 45 different subunits. Interacts with CARD15, but not with CARD4. Interacts with STAT3, but not with STAT1, STAT2 and STAT5A. Interacts with OLFM4.</text>
</comment>
<organism evidence="15 16">
    <name type="scientific">Tropilaelaps mercedesae</name>
    <dbReference type="NCBI Taxonomy" id="418985"/>
    <lineage>
        <taxon>Eukaryota</taxon>
        <taxon>Metazoa</taxon>
        <taxon>Ecdysozoa</taxon>
        <taxon>Arthropoda</taxon>
        <taxon>Chelicerata</taxon>
        <taxon>Arachnida</taxon>
        <taxon>Acari</taxon>
        <taxon>Parasitiformes</taxon>
        <taxon>Mesostigmata</taxon>
        <taxon>Gamasina</taxon>
        <taxon>Dermanyssoidea</taxon>
        <taxon>Laelapidae</taxon>
        <taxon>Tropilaelaps</taxon>
    </lineage>
</organism>
<dbReference type="GO" id="GO:0005743">
    <property type="term" value="C:mitochondrial inner membrane"/>
    <property type="evidence" value="ECO:0007669"/>
    <property type="project" value="UniProtKB-SubCell"/>
</dbReference>
<reference evidence="15 16" key="1">
    <citation type="journal article" date="2017" name="Gigascience">
        <title>Draft genome of the honey bee ectoparasitic mite, Tropilaelaps mercedesae, is shaped by the parasitic life history.</title>
        <authorList>
            <person name="Dong X."/>
            <person name="Armstrong S.D."/>
            <person name="Xia D."/>
            <person name="Makepeace B.L."/>
            <person name="Darby A.C."/>
            <person name="Kadowaki T."/>
        </authorList>
    </citation>
    <scope>NUCLEOTIDE SEQUENCE [LARGE SCALE GENOMIC DNA]</scope>
    <source>
        <strain evidence="15">Wuxi-XJTLU</strain>
    </source>
</reference>